<sequence>MWLINTKSLALVKVSEPSSTKYAILSHTWEGDEITFQEFRDLEPQEARQKVGYTKIVKTCELAQERGLDFAWVDTCCIDKSNSAELNEAINSMFAWYKNSTVCFVHLSDLKTPEDHLLPRLLSTKETGLEHSFPCSQSNFGACRWFTRGWTLQELIAPDHVEFFDSQWTQFSQKKDCVDILAEITGISQSVLESSSNLRQIPIAVKMSWAAHRETKHVEDRAYSLLGIFDINMPIMYGEGPGAFRRLQEEISKESNDLSLFAWRSPLPSSEGSQVFRGIFARSPSEFSNCSQMQSPTDGLKPGGNFVLTSKGVRFDAELYQHTKSTYTLYLGLTMGGKTPVCIFLSRMGDMYVRTEPWLLEYDRNVDELEKMFTVHVQKDVSSEDDVVLRKNIRRCFHVDIDRPKSIYIEHIEPNPEHLWDAVNWTFLSSDSDKSFAHRLTLFVRCVRGGLNKTFPLTLMVGWSRLRQQPFAVLYDARMATDTDTDLSIAHTLPHNFPELLDLLDNDTKWDRSHEVKFENALSRVLPSKEFQSTEVQLLHKKPMLQQPGKYRVTPYVATLNIELKTQQTWGDKSTVTYSACLSGELSQTEASKIV</sequence>
<evidence type="ECO:0000313" key="1">
    <source>
        <dbReference type="EMBL" id="KAL0934980.1"/>
    </source>
</evidence>
<gene>
    <name evidence="1" type="ORF">CTRU02_209571</name>
</gene>
<proteinExistence type="predicted"/>
<dbReference type="EMBL" id="VUJX02000006">
    <property type="protein sequence ID" value="KAL0934980.1"/>
    <property type="molecule type" value="Genomic_DNA"/>
</dbReference>
<protein>
    <submittedName>
        <fullName evidence="1">HET domain-containing protein</fullName>
    </submittedName>
</protein>
<comment type="caution">
    <text evidence="1">The sequence shown here is derived from an EMBL/GenBank/DDBJ whole genome shotgun (WGS) entry which is preliminary data.</text>
</comment>
<keyword evidence="2" id="KW-1185">Reference proteome</keyword>
<reference evidence="1 2" key="1">
    <citation type="journal article" date="2020" name="Phytopathology">
        <title>Genome Sequence Resources of Colletotrichum truncatum, C. plurivorum, C. musicola, and C. sojae: Four Species Pathogenic to Soybean (Glycine max).</title>
        <authorList>
            <person name="Rogerio F."/>
            <person name="Boufleur T.R."/>
            <person name="Ciampi-Guillardi M."/>
            <person name="Sukno S.A."/>
            <person name="Thon M.R."/>
            <person name="Massola Junior N.S."/>
            <person name="Baroncelli R."/>
        </authorList>
    </citation>
    <scope>NUCLEOTIDE SEQUENCE [LARGE SCALE GENOMIC DNA]</scope>
    <source>
        <strain evidence="1 2">CMES1059</strain>
    </source>
</reference>
<evidence type="ECO:0000313" key="2">
    <source>
        <dbReference type="Proteomes" id="UP000805649"/>
    </source>
</evidence>
<organism evidence="1 2">
    <name type="scientific">Colletotrichum truncatum</name>
    <name type="common">Anthracnose fungus</name>
    <name type="synonym">Colletotrichum capsici</name>
    <dbReference type="NCBI Taxonomy" id="5467"/>
    <lineage>
        <taxon>Eukaryota</taxon>
        <taxon>Fungi</taxon>
        <taxon>Dikarya</taxon>
        <taxon>Ascomycota</taxon>
        <taxon>Pezizomycotina</taxon>
        <taxon>Sordariomycetes</taxon>
        <taxon>Hypocreomycetidae</taxon>
        <taxon>Glomerellales</taxon>
        <taxon>Glomerellaceae</taxon>
        <taxon>Colletotrichum</taxon>
        <taxon>Colletotrichum truncatum species complex</taxon>
    </lineage>
</organism>
<dbReference type="Proteomes" id="UP000805649">
    <property type="component" value="Unassembled WGS sequence"/>
</dbReference>
<name>A0ACC3YSV7_COLTU</name>
<accession>A0ACC3YSV7</accession>